<keyword evidence="3" id="KW-1185">Reference proteome</keyword>
<protein>
    <submittedName>
        <fullName evidence="2">Spore maturation protein CgeE</fullName>
    </submittedName>
</protein>
<evidence type="ECO:0000313" key="2">
    <source>
        <dbReference type="EMBL" id="RCW74950.1"/>
    </source>
</evidence>
<proteinExistence type="predicted"/>
<dbReference type="Gene3D" id="3.40.630.30">
    <property type="match status" value="1"/>
</dbReference>
<dbReference type="InterPro" id="IPR000182">
    <property type="entry name" value="GNAT_dom"/>
</dbReference>
<evidence type="ECO:0000313" key="3">
    <source>
        <dbReference type="Proteomes" id="UP000252585"/>
    </source>
</evidence>
<dbReference type="Pfam" id="PF13673">
    <property type="entry name" value="Acetyltransf_10"/>
    <property type="match status" value="1"/>
</dbReference>
<dbReference type="InterPro" id="IPR016181">
    <property type="entry name" value="Acyl_CoA_acyltransferase"/>
</dbReference>
<dbReference type="AlphaFoldDB" id="A0A368Y3T0"/>
<reference evidence="2 3" key="1">
    <citation type="submission" date="2018-07" db="EMBL/GenBank/DDBJ databases">
        <title>Genomic Encyclopedia of Type Strains, Phase IV (KMG-IV): sequencing the most valuable type-strain genomes for metagenomic binning, comparative biology and taxonomic classification.</title>
        <authorList>
            <person name="Goeker M."/>
        </authorList>
    </citation>
    <scope>NUCLEOTIDE SEQUENCE [LARGE SCALE GENOMIC DNA]</scope>
    <source>
        <strain evidence="2 3">DSM 27696</strain>
    </source>
</reference>
<dbReference type="Proteomes" id="UP000252585">
    <property type="component" value="Unassembled WGS sequence"/>
</dbReference>
<comment type="caution">
    <text evidence="2">The sequence shown here is derived from an EMBL/GenBank/DDBJ whole genome shotgun (WGS) entry which is preliminary data.</text>
</comment>
<dbReference type="RefSeq" id="WP_114352052.1">
    <property type="nucleotide sequence ID" value="NZ_QPJJ01000003.1"/>
</dbReference>
<dbReference type="SUPFAM" id="SSF55729">
    <property type="entry name" value="Acyl-CoA N-acyltransferases (Nat)"/>
    <property type="match status" value="1"/>
</dbReference>
<gene>
    <name evidence="2" type="ORF">DFR57_103247</name>
</gene>
<sequence>MMGAELFAKLVEMEKDYVSLFSVSEEKKDKIRFTDHQLPTMYNHNFVHCKSEEGFVEFVNNELSSKETRDKGFLRVETLFSINEEDMLKFHVKPTMNKYIFLHIETRRHSELRGNSDCHIVEAIDSKIMKDGIYMDIEANKKDLGVDFAKRRIERKASVYKDENKNLQFFVCYHHGTPVGNIEYMALNSIVKLEDFDVLEAYQRRGFGTSILKFLLEKAHNENVEDLYLIADDSDTAKEMYEKCGFEKLGEKTELLFFLKN</sequence>
<dbReference type="CDD" id="cd04301">
    <property type="entry name" value="NAT_SF"/>
    <property type="match status" value="1"/>
</dbReference>
<accession>A0A368Y3T0</accession>
<feature type="domain" description="N-acetyltransferase" evidence="1">
    <location>
        <begin position="127"/>
        <end position="261"/>
    </location>
</feature>
<evidence type="ECO:0000259" key="1">
    <source>
        <dbReference type="PROSITE" id="PS51186"/>
    </source>
</evidence>
<dbReference type="EMBL" id="QPJJ01000003">
    <property type="protein sequence ID" value="RCW74950.1"/>
    <property type="molecule type" value="Genomic_DNA"/>
</dbReference>
<dbReference type="PROSITE" id="PS51186">
    <property type="entry name" value="GNAT"/>
    <property type="match status" value="1"/>
</dbReference>
<name>A0A368Y3T0_9BACI</name>
<dbReference type="OrthoDB" id="2463977at2"/>
<dbReference type="GO" id="GO:0016747">
    <property type="term" value="F:acyltransferase activity, transferring groups other than amino-acyl groups"/>
    <property type="evidence" value="ECO:0007669"/>
    <property type="project" value="InterPro"/>
</dbReference>
<organism evidence="2 3">
    <name type="scientific">Saliterribacillus persicus</name>
    <dbReference type="NCBI Taxonomy" id="930114"/>
    <lineage>
        <taxon>Bacteria</taxon>
        <taxon>Bacillati</taxon>
        <taxon>Bacillota</taxon>
        <taxon>Bacilli</taxon>
        <taxon>Bacillales</taxon>
        <taxon>Bacillaceae</taxon>
        <taxon>Saliterribacillus</taxon>
    </lineage>
</organism>